<evidence type="ECO:0000313" key="5">
    <source>
        <dbReference type="Proteomes" id="UP000245207"/>
    </source>
</evidence>
<evidence type="ECO:0000313" key="4">
    <source>
        <dbReference type="EMBL" id="PWA88731.1"/>
    </source>
</evidence>
<evidence type="ECO:0000256" key="1">
    <source>
        <dbReference type="PROSITE-ProRule" id="PRU00176"/>
    </source>
</evidence>
<evidence type="ECO:0000256" key="2">
    <source>
        <dbReference type="SAM" id="MobiDB-lite"/>
    </source>
</evidence>
<dbReference type="Gene3D" id="3.30.70.330">
    <property type="match status" value="1"/>
</dbReference>
<feature type="domain" description="RRM" evidence="3">
    <location>
        <begin position="36"/>
        <end position="113"/>
    </location>
</feature>
<accession>A0A2U1PSK3</accession>
<feature type="region of interest" description="Disordered" evidence="2">
    <location>
        <begin position="391"/>
        <end position="427"/>
    </location>
</feature>
<reference evidence="4 5" key="1">
    <citation type="journal article" date="2018" name="Mol. Plant">
        <title>The genome of Artemisia annua provides insight into the evolution of Asteraceae family and artemisinin biosynthesis.</title>
        <authorList>
            <person name="Shen Q."/>
            <person name="Zhang L."/>
            <person name="Liao Z."/>
            <person name="Wang S."/>
            <person name="Yan T."/>
            <person name="Shi P."/>
            <person name="Liu M."/>
            <person name="Fu X."/>
            <person name="Pan Q."/>
            <person name="Wang Y."/>
            <person name="Lv Z."/>
            <person name="Lu X."/>
            <person name="Zhang F."/>
            <person name="Jiang W."/>
            <person name="Ma Y."/>
            <person name="Chen M."/>
            <person name="Hao X."/>
            <person name="Li L."/>
            <person name="Tang Y."/>
            <person name="Lv G."/>
            <person name="Zhou Y."/>
            <person name="Sun X."/>
            <person name="Brodelius P.E."/>
            <person name="Rose J.K.C."/>
            <person name="Tang K."/>
        </authorList>
    </citation>
    <scope>NUCLEOTIDE SEQUENCE [LARGE SCALE GENOMIC DNA]</scope>
    <source>
        <strain evidence="5">cv. Huhao1</strain>
        <tissue evidence="4">Leaf</tissue>
    </source>
</reference>
<feature type="compositionally biased region" description="Basic and acidic residues" evidence="2">
    <location>
        <begin position="417"/>
        <end position="427"/>
    </location>
</feature>
<dbReference type="InterPro" id="IPR012677">
    <property type="entry name" value="Nucleotide-bd_a/b_plait_sf"/>
</dbReference>
<sequence length="530" mass="59822">MAGRERFKPNIWYDVPPKKNRKSDQHQYPKVSIDGVKFFVSNLPEGCSSSDLKEVLLRYGDVQGIYIARKYDKLGKRFGFATFKVTRNRADLEENLKDVWIGSYKLYIVPARFVGDQKHVGDNGKKIDPSAHKETVWKPVTIPEVQEQVVNQNEGDRMDVEGNNLQELYGCGVIAEASSLDVLTSLKTKLKEAAFVGFKIRYVGGLTVLLSFENVLDKDRFLNDNDGWKSWLKTAESWIGQVVKTDRVAWIKIRGLPMHVAEMKSFNEIAGMFGTVIAEAHYPEEGDISYAIVGISLQSHARVGGSVKVVWKDSSYLVYVEEDLEEWFPECVVDLDEEAEEWRVDSVEIPAAVTTNAVLSSEQEPVQHMVEDQEALPHLNGHFNDSVGAGSISKSCKRKGGKYSKKKGCYRRSTSPSDKDRPKKRVREDNDIFDIDRFIFDNPVQVVVDNSSVNQPQQDEFITPDLNSSVAPCLAVEGNDNAREIHAEVIRREVEDTLLFARDLGVSNMDSFQEPLANAVNEESFQRVDQ</sequence>
<keyword evidence="4" id="KW-0808">Transferase</keyword>
<dbReference type="Proteomes" id="UP000245207">
    <property type="component" value="Unassembled WGS sequence"/>
</dbReference>
<comment type="caution">
    <text evidence="4">The sequence shown here is derived from an EMBL/GenBank/DDBJ whole genome shotgun (WGS) entry which is preliminary data.</text>
</comment>
<dbReference type="EMBL" id="PKPP01000785">
    <property type="protein sequence ID" value="PWA88731.1"/>
    <property type="molecule type" value="Genomic_DNA"/>
</dbReference>
<keyword evidence="5" id="KW-1185">Reference proteome</keyword>
<keyword evidence="4" id="KW-0695">RNA-directed DNA polymerase</keyword>
<proteinExistence type="predicted"/>
<dbReference type="AlphaFoldDB" id="A0A2U1PSK3"/>
<name>A0A2U1PSK3_ARTAN</name>
<dbReference type="OrthoDB" id="1750209at2759"/>
<gene>
    <name evidence="4" type="ORF">CTI12_AA116460</name>
</gene>
<dbReference type="InterPro" id="IPR000504">
    <property type="entry name" value="RRM_dom"/>
</dbReference>
<dbReference type="SUPFAM" id="SSF54928">
    <property type="entry name" value="RNA-binding domain, RBD"/>
    <property type="match status" value="1"/>
</dbReference>
<dbReference type="CDD" id="cd00590">
    <property type="entry name" value="RRM_SF"/>
    <property type="match status" value="1"/>
</dbReference>
<protein>
    <submittedName>
        <fullName evidence="4">RNA-directed DNA polymerase, eukaryota, Nucleotide-binding alpha-beta plait domain protein</fullName>
    </submittedName>
</protein>
<organism evidence="4 5">
    <name type="scientific">Artemisia annua</name>
    <name type="common">Sweet wormwood</name>
    <dbReference type="NCBI Taxonomy" id="35608"/>
    <lineage>
        <taxon>Eukaryota</taxon>
        <taxon>Viridiplantae</taxon>
        <taxon>Streptophyta</taxon>
        <taxon>Embryophyta</taxon>
        <taxon>Tracheophyta</taxon>
        <taxon>Spermatophyta</taxon>
        <taxon>Magnoliopsida</taxon>
        <taxon>eudicotyledons</taxon>
        <taxon>Gunneridae</taxon>
        <taxon>Pentapetalae</taxon>
        <taxon>asterids</taxon>
        <taxon>campanulids</taxon>
        <taxon>Asterales</taxon>
        <taxon>Asteraceae</taxon>
        <taxon>Asteroideae</taxon>
        <taxon>Anthemideae</taxon>
        <taxon>Artemisiinae</taxon>
        <taxon>Artemisia</taxon>
    </lineage>
</organism>
<evidence type="ECO:0000259" key="3">
    <source>
        <dbReference type="PROSITE" id="PS50102"/>
    </source>
</evidence>
<dbReference type="GO" id="GO:0003964">
    <property type="term" value="F:RNA-directed DNA polymerase activity"/>
    <property type="evidence" value="ECO:0007669"/>
    <property type="project" value="UniProtKB-KW"/>
</dbReference>
<keyword evidence="1" id="KW-0694">RNA-binding</keyword>
<dbReference type="GO" id="GO:0003723">
    <property type="term" value="F:RNA binding"/>
    <property type="evidence" value="ECO:0007669"/>
    <property type="project" value="UniProtKB-UniRule"/>
</dbReference>
<dbReference type="SMART" id="SM00360">
    <property type="entry name" value="RRM"/>
    <property type="match status" value="1"/>
</dbReference>
<dbReference type="PROSITE" id="PS50102">
    <property type="entry name" value="RRM"/>
    <property type="match status" value="1"/>
</dbReference>
<keyword evidence="4" id="KW-0548">Nucleotidyltransferase</keyword>
<feature type="compositionally biased region" description="Basic residues" evidence="2">
    <location>
        <begin position="395"/>
        <end position="410"/>
    </location>
</feature>
<dbReference type="InterPro" id="IPR035979">
    <property type="entry name" value="RBD_domain_sf"/>
</dbReference>
<dbReference type="Pfam" id="PF00076">
    <property type="entry name" value="RRM_1"/>
    <property type="match status" value="1"/>
</dbReference>